<evidence type="ECO:0000313" key="5">
    <source>
        <dbReference type="Proteomes" id="UP000638648"/>
    </source>
</evidence>
<dbReference type="InterPro" id="IPR050109">
    <property type="entry name" value="HTH-type_TetR-like_transc_reg"/>
</dbReference>
<evidence type="ECO:0000256" key="2">
    <source>
        <dbReference type="PROSITE-ProRule" id="PRU00335"/>
    </source>
</evidence>
<proteinExistence type="predicted"/>
<sequence>MPRISASTVAEHRARQCADLLTAARTILLQEGAHAVTPAAVGRRIGLARTSVYKYFPSSTEILLRLAEDALSTWESRPRPAVEGAPDPHAAIEVFVRTSLEMADDGEHRVAATVAAAGLPDSRLRELGEAHDRLFEPLRAAVRQTGDPYPDVTSTFVQGVLDGAVRLIDSGETAQSVNTHALAFLRHGLTRAAIDVHINR</sequence>
<evidence type="ECO:0000259" key="3">
    <source>
        <dbReference type="PROSITE" id="PS50977"/>
    </source>
</evidence>
<dbReference type="SUPFAM" id="SSF46689">
    <property type="entry name" value="Homeodomain-like"/>
    <property type="match status" value="1"/>
</dbReference>
<dbReference type="InterPro" id="IPR001647">
    <property type="entry name" value="HTH_TetR"/>
</dbReference>
<keyword evidence="1 2" id="KW-0238">DNA-binding</keyword>
<dbReference type="Proteomes" id="UP000638648">
    <property type="component" value="Unassembled WGS sequence"/>
</dbReference>
<dbReference type="Gene3D" id="1.10.10.60">
    <property type="entry name" value="Homeodomain-like"/>
    <property type="match status" value="1"/>
</dbReference>
<dbReference type="Gene3D" id="1.10.357.10">
    <property type="entry name" value="Tetracycline Repressor, domain 2"/>
    <property type="match status" value="1"/>
</dbReference>
<feature type="domain" description="HTH tetR-type" evidence="3">
    <location>
        <begin position="14"/>
        <end position="74"/>
    </location>
</feature>
<dbReference type="GO" id="GO:0000976">
    <property type="term" value="F:transcription cis-regulatory region binding"/>
    <property type="evidence" value="ECO:0007669"/>
    <property type="project" value="TreeGrafter"/>
</dbReference>
<feature type="DNA-binding region" description="H-T-H motif" evidence="2">
    <location>
        <begin position="37"/>
        <end position="56"/>
    </location>
</feature>
<evidence type="ECO:0000256" key="1">
    <source>
        <dbReference type="ARBA" id="ARBA00023125"/>
    </source>
</evidence>
<dbReference type="InterPro" id="IPR009057">
    <property type="entry name" value="Homeodomain-like_sf"/>
</dbReference>
<evidence type="ECO:0000313" key="4">
    <source>
        <dbReference type="EMBL" id="MBE1603872.1"/>
    </source>
</evidence>
<reference evidence="4" key="1">
    <citation type="submission" date="2020-10" db="EMBL/GenBank/DDBJ databases">
        <title>Sequencing the genomes of 1000 actinobacteria strains.</title>
        <authorList>
            <person name="Klenk H.-P."/>
        </authorList>
    </citation>
    <scope>NUCLEOTIDE SEQUENCE</scope>
    <source>
        <strain evidence="4">DSM 45354</strain>
    </source>
</reference>
<dbReference type="PRINTS" id="PR00455">
    <property type="entry name" value="HTHTETR"/>
</dbReference>
<dbReference type="AlphaFoldDB" id="A0A927R5Z4"/>
<dbReference type="RefSeq" id="WP_192748575.1">
    <property type="nucleotide sequence ID" value="NZ_BAABJL010000073.1"/>
</dbReference>
<name>A0A927R5Z4_9ACTN</name>
<comment type="caution">
    <text evidence="4">The sequence shown here is derived from an EMBL/GenBank/DDBJ whole genome shotgun (WGS) entry which is preliminary data.</text>
</comment>
<dbReference type="Pfam" id="PF00440">
    <property type="entry name" value="TetR_N"/>
    <property type="match status" value="1"/>
</dbReference>
<dbReference type="GO" id="GO:0003700">
    <property type="term" value="F:DNA-binding transcription factor activity"/>
    <property type="evidence" value="ECO:0007669"/>
    <property type="project" value="TreeGrafter"/>
</dbReference>
<organism evidence="4 5">
    <name type="scientific">Actinopolymorpha pittospori</name>
    <dbReference type="NCBI Taxonomy" id="648752"/>
    <lineage>
        <taxon>Bacteria</taxon>
        <taxon>Bacillati</taxon>
        <taxon>Actinomycetota</taxon>
        <taxon>Actinomycetes</taxon>
        <taxon>Propionibacteriales</taxon>
        <taxon>Actinopolymorphaceae</taxon>
        <taxon>Actinopolymorpha</taxon>
    </lineage>
</organism>
<dbReference type="PANTHER" id="PTHR30055">
    <property type="entry name" value="HTH-TYPE TRANSCRIPTIONAL REGULATOR RUTR"/>
    <property type="match status" value="1"/>
</dbReference>
<dbReference type="EMBL" id="JADBEM010000001">
    <property type="protein sequence ID" value="MBE1603872.1"/>
    <property type="molecule type" value="Genomic_DNA"/>
</dbReference>
<keyword evidence="5" id="KW-1185">Reference proteome</keyword>
<gene>
    <name evidence="4" type="ORF">HEB94_000720</name>
</gene>
<dbReference type="PROSITE" id="PS50977">
    <property type="entry name" value="HTH_TETR_2"/>
    <property type="match status" value="1"/>
</dbReference>
<accession>A0A927R5Z4</accession>
<dbReference type="PANTHER" id="PTHR30055:SF226">
    <property type="entry name" value="HTH-TYPE TRANSCRIPTIONAL REGULATOR PKSA"/>
    <property type="match status" value="1"/>
</dbReference>
<protein>
    <submittedName>
        <fullName evidence="4">AcrR family transcriptional regulator</fullName>
    </submittedName>
</protein>